<reference evidence="3 4" key="1">
    <citation type="submission" date="2016-05" db="EMBL/GenBank/DDBJ databases">
        <title>Single-cell genome of chain-forming Candidatus Thiomargarita nelsonii and comparison to other large sulfur-oxidizing bacteria.</title>
        <authorList>
            <person name="Winkel M."/>
            <person name="Salman V."/>
            <person name="Woyke T."/>
            <person name="Schulz-Vogt H."/>
            <person name="Richter M."/>
            <person name="Flood B."/>
            <person name="Bailey J."/>
            <person name="Amann R."/>
            <person name="Mussmann M."/>
        </authorList>
    </citation>
    <scope>NUCLEOTIDE SEQUENCE [LARGE SCALE GENOMIC DNA]</scope>
    <source>
        <strain evidence="3 4">THI036</strain>
    </source>
</reference>
<dbReference type="SUPFAM" id="SSF56436">
    <property type="entry name" value="C-type lectin-like"/>
    <property type="match status" value="1"/>
</dbReference>
<dbReference type="Gene3D" id="3.90.1580.10">
    <property type="entry name" value="paralog of FGE (formylglycine-generating enzyme)"/>
    <property type="match status" value="1"/>
</dbReference>
<name>A0A0A6NYB9_9GAMM</name>
<proteinExistence type="predicted"/>
<dbReference type="InterPro" id="IPR005532">
    <property type="entry name" value="SUMF_dom"/>
</dbReference>
<comment type="caution">
    <text evidence="3">The sequence shown here is derived from an EMBL/GenBank/DDBJ whole genome shotgun (WGS) entry which is preliminary data.</text>
</comment>
<keyword evidence="4" id="KW-1185">Reference proteome</keyword>
<protein>
    <submittedName>
        <fullName evidence="3">Secreted protein containing Sulphatase-modifying factor domain protein</fullName>
    </submittedName>
</protein>
<accession>A0A0A6NYB9</accession>
<dbReference type="AlphaFoldDB" id="A0A0A6NYB9"/>
<dbReference type="InterPro" id="IPR051043">
    <property type="entry name" value="Sulfatase_Mod_Factor_Kinase"/>
</dbReference>
<feature type="signal peptide" evidence="1">
    <location>
        <begin position="1"/>
        <end position="24"/>
    </location>
</feature>
<dbReference type="Pfam" id="PF03781">
    <property type="entry name" value="FGE-sulfatase"/>
    <property type="match status" value="1"/>
</dbReference>
<feature type="domain" description="Sulfatase-modifying factor enzyme-like" evidence="2">
    <location>
        <begin position="38"/>
        <end position="295"/>
    </location>
</feature>
<evidence type="ECO:0000256" key="1">
    <source>
        <dbReference type="SAM" id="SignalP"/>
    </source>
</evidence>
<feature type="chain" id="PRO_5002020152" evidence="1">
    <location>
        <begin position="25"/>
        <end position="297"/>
    </location>
</feature>
<evidence type="ECO:0000313" key="3">
    <source>
        <dbReference type="EMBL" id="OAD21089.1"/>
    </source>
</evidence>
<dbReference type="PANTHER" id="PTHR23150">
    <property type="entry name" value="SULFATASE MODIFYING FACTOR 1, 2"/>
    <property type="match status" value="1"/>
</dbReference>
<dbReference type="GO" id="GO:0120147">
    <property type="term" value="F:formylglycine-generating oxidase activity"/>
    <property type="evidence" value="ECO:0007669"/>
    <property type="project" value="TreeGrafter"/>
</dbReference>
<evidence type="ECO:0000313" key="4">
    <source>
        <dbReference type="Proteomes" id="UP000076962"/>
    </source>
</evidence>
<organism evidence="3 4">
    <name type="scientific">Candidatus Thiomargarita nelsonii</name>
    <dbReference type="NCBI Taxonomy" id="1003181"/>
    <lineage>
        <taxon>Bacteria</taxon>
        <taxon>Pseudomonadati</taxon>
        <taxon>Pseudomonadota</taxon>
        <taxon>Gammaproteobacteria</taxon>
        <taxon>Thiotrichales</taxon>
        <taxon>Thiotrichaceae</taxon>
        <taxon>Thiomargarita</taxon>
    </lineage>
</organism>
<dbReference type="PANTHER" id="PTHR23150:SF19">
    <property type="entry name" value="FORMYLGLYCINE-GENERATING ENZYME"/>
    <property type="match status" value="1"/>
</dbReference>
<dbReference type="InterPro" id="IPR016187">
    <property type="entry name" value="CTDL_fold"/>
</dbReference>
<evidence type="ECO:0000259" key="2">
    <source>
        <dbReference type="Pfam" id="PF03781"/>
    </source>
</evidence>
<sequence>MKETPLLKTLLVVVAMLLTTSLYAADFTNFIGMKFKKIPAGSFYMGSCNSNSKDAKRRSFMGLPPACPSGAATDSKAYDHETPQHKVRITKSFYMGVYEVTLGQFKKFIAGANRYDLLTDNFIKYNRHGDDAAVVEVSWHDAQAFINWLNENKPRSDQGRYRLPTEAEWEYTARAGTTTRYSFGDSASRLGQYAWYEKSAVDMGENYPHRVGQKRPNPWGLYDMHGNAWEWVQDWYSESYYRGSPSHNPKGPSSGSDRVIRGGGWGSAARYCRAADRHVDSPGARDDRMGFRLLRQP</sequence>
<dbReference type="Proteomes" id="UP000076962">
    <property type="component" value="Unassembled WGS sequence"/>
</dbReference>
<dbReference type="InterPro" id="IPR042095">
    <property type="entry name" value="SUMF_sf"/>
</dbReference>
<keyword evidence="1" id="KW-0732">Signal</keyword>
<dbReference type="EMBL" id="LUTY01001880">
    <property type="protein sequence ID" value="OAD21089.1"/>
    <property type="molecule type" value="Genomic_DNA"/>
</dbReference>
<gene>
    <name evidence="3" type="ORF">THIOM_003158</name>
</gene>